<feature type="transmembrane region" description="Helical" evidence="1">
    <location>
        <begin position="118"/>
        <end position="138"/>
    </location>
</feature>
<feature type="transmembrane region" description="Helical" evidence="1">
    <location>
        <begin position="167"/>
        <end position="184"/>
    </location>
</feature>
<dbReference type="InterPro" id="IPR010295">
    <property type="entry name" value="DUF898"/>
</dbReference>
<feature type="transmembrane region" description="Helical" evidence="1">
    <location>
        <begin position="318"/>
        <end position="342"/>
    </location>
</feature>
<proteinExistence type="predicted"/>
<keyword evidence="3" id="KW-1185">Reference proteome</keyword>
<dbReference type="AlphaFoldDB" id="A0A809SCX5"/>
<keyword evidence="1" id="KW-0472">Membrane</keyword>
<dbReference type="EMBL" id="AP021881">
    <property type="protein sequence ID" value="BBP00177.1"/>
    <property type="molecule type" value="Genomic_DNA"/>
</dbReference>
<feature type="transmembrane region" description="Helical" evidence="1">
    <location>
        <begin position="283"/>
        <end position="306"/>
    </location>
</feature>
<gene>
    <name evidence="2" type="ORF">SFSGTM_08850</name>
</gene>
<organism evidence="2 3">
    <name type="scientific">Sulfuriferula nivalis</name>
    <dbReference type="NCBI Taxonomy" id="2675298"/>
    <lineage>
        <taxon>Bacteria</taxon>
        <taxon>Pseudomonadati</taxon>
        <taxon>Pseudomonadota</taxon>
        <taxon>Betaproteobacteria</taxon>
        <taxon>Nitrosomonadales</taxon>
        <taxon>Sulfuricellaceae</taxon>
        <taxon>Sulfuriferula</taxon>
    </lineage>
</organism>
<evidence type="ECO:0000313" key="3">
    <source>
        <dbReference type="Proteomes" id="UP000463939"/>
    </source>
</evidence>
<evidence type="ECO:0000256" key="1">
    <source>
        <dbReference type="SAM" id="Phobius"/>
    </source>
</evidence>
<dbReference type="Proteomes" id="UP000463939">
    <property type="component" value="Chromosome"/>
</dbReference>
<name>A0A809SCX5_9PROT</name>
<dbReference type="Pfam" id="PF05987">
    <property type="entry name" value="DUF898"/>
    <property type="match status" value="1"/>
</dbReference>
<feature type="transmembrane region" description="Helical" evidence="1">
    <location>
        <begin position="368"/>
        <end position="389"/>
    </location>
</feature>
<feature type="transmembrane region" description="Helical" evidence="1">
    <location>
        <begin position="190"/>
        <end position="213"/>
    </location>
</feature>
<evidence type="ECO:0000313" key="2">
    <source>
        <dbReference type="EMBL" id="BBP00177.1"/>
    </source>
</evidence>
<keyword evidence="1" id="KW-0812">Transmembrane</keyword>
<keyword evidence="1" id="KW-1133">Transmembrane helix</keyword>
<sequence length="438" mass="47966">MSNEKYDVLLEGVAEGRDAVQVKSAFAQLFKLDVDKVERIFQAKQVVLKAGVDLDTAVKYIARLASIGVIVSKREAKAASTIPVATQPPAMIFTSAGRKNEGVHRTPFKFTGKGFEYFKIWIVNILLNIVTLGIYSAWAKVRNKQYFYGNTLLDGVSFEYTASPLKILKGRIIAVVFYIAYSVAVKLSPVVAAIMGLSLFLLIPWVVVNSLRFNARHSSYRNINFRFAGSIGGAVKAFIGWPLLGLLSLGLLLPFSWKKQTSYITSNHLYGGSPFTFDVSVKAYYKLLLILIGGVLLFGGTVVIYFKMASGLIIGKPSPTIMIPAAIAYVAFYLSVGAYYMVSKTNIHYNNTQLAPHRFESNWKTGSYAMLLLTNTLGILLTLGLFIPFAKVRTAAYKAAHTTLVVTGDLAGFVAVEQEMSGSLGEGVHDIFDIDIGL</sequence>
<reference evidence="3" key="1">
    <citation type="submission" date="2019-11" db="EMBL/GenBank/DDBJ databases">
        <title>Isolation and characterization of a novel species in the genus Sulfuriferula.</title>
        <authorList>
            <person name="Mochizuki J."/>
            <person name="Kojima H."/>
            <person name="Fukui M."/>
        </authorList>
    </citation>
    <scope>NUCLEOTIDE SEQUENCE [LARGE SCALE GENOMIC DNA]</scope>
    <source>
        <strain evidence="3">SGTM</strain>
    </source>
</reference>
<dbReference type="KEGG" id="sniv:SFSGTM_08850"/>
<feature type="transmembrane region" description="Helical" evidence="1">
    <location>
        <begin position="234"/>
        <end position="257"/>
    </location>
</feature>
<dbReference type="RefSeq" id="WP_162084136.1">
    <property type="nucleotide sequence ID" value="NZ_AP021881.1"/>
</dbReference>
<protein>
    <submittedName>
        <fullName evidence="2">Membrane protein</fullName>
    </submittedName>
</protein>
<accession>A0A809SCX5</accession>